<dbReference type="Proteomes" id="UP000294813">
    <property type="component" value="Unassembled WGS sequence"/>
</dbReference>
<comment type="caution">
    <text evidence="2">The sequence shown here is derived from an EMBL/GenBank/DDBJ whole genome shotgun (WGS) entry which is preliminary data.</text>
</comment>
<dbReference type="Pfam" id="PF07872">
    <property type="entry name" value="DUF1659"/>
    <property type="match status" value="1"/>
</dbReference>
<dbReference type="EMBL" id="SLXT01000002">
    <property type="protein sequence ID" value="TCP68646.1"/>
    <property type="molecule type" value="Genomic_DNA"/>
</dbReference>
<evidence type="ECO:0000313" key="2">
    <source>
        <dbReference type="EMBL" id="TCP68646.1"/>
    </source>
</evidence>
<accession>A0A4V2SY56</accession>
<evidence type="ECO:0000259" key="1">
    <source>
        <dbReference type="Pfam" id="PF07872"/>
    </source>
</evidence>
<organism evidence="2 3">
    <name type="scientific">Heliophilum fasciatum</name>
    <dbReference type="NCBI Taxonomy" id="35700"/>
    <lineage>
        <taxon>Bacteria</taxon>
        <taxon>Bacillati</taxon>
        <taxon>Bacillota</taxon>
        <taxon>Clostridia</taxon>
        <taxon>Eubacteriales</taxon>
        <taxon>Heliobacteriaceae</taxon>
        <taxon>Heliophilum</taxon>
    </lineage>
</organism>
<dbReference type="RefSeq" id="WP_131917852.1">
    <property type="nucleotide sequence ID" value="NZ_JAOQNU010000002.1"/>
</dbReference>
<dbReference type="OrthoDB" id="1954703at2"/>
<protein>
    <submittedName>
        <fullName evidence="2">Uncharacterized protein DUF1659</fullName>
    </submittedName>
</protein>
<dbReference type="AlphaFoldDB" id="A0A4V2SY56"/>
<sequence length="74" mass="7781">MAVTLTPQSTALLISLEEGTTTSGSPKYKTLTFSNINTGATNQDVYDIGAALAGLQNKTLYQIERKDNGTLASA</sequence>
<keyword evidence="3" id="KW-1185">Reference proteome</keyword>
<proteinExistence type="predicted"/>
<reference evidence="2 3" key="1">
    <citation type="submission" date="2019-03" db="EMBL/GenBank/DDBJ databases">
        <title>Genomic Encyclopedia of Type Strains, Phase IV (KMG-IV): sequencing the most valuable type-strain genomes for metagenomic binning, comparative biology and taxonomic classification.</title>
        <authorList>
            <person name="Goeker M."/>
        </authorList>
    </citation>
    <scope>NUCLEOTIDE SEQUENCE [LARGE SCALE GENOMIC DNA]</scope>
    <source>
        <strain evidence="2 3">DSM 11170</strain>
    </source>
</reference>
<name>A0A4V2SY56_9FIRM</name>
<dbReference type="InterPro" id="IPR012454">
    <property type="entry name" value="DUF1659"/>
</dbReference>
<evidence type="ECO:0000313" key="3">
    <source>
        <dbReference type="Proteomes" id="UP000294813"/>
    </source>
</evidence>
<feature type="domain" description="DUF1659" evidence="1">
    <location>
        <begin position="2"/>
        <end position="71"/>
    </location>
</feature>
<gene>
    <name evidence="2" type="ORF">EDD73_10241</name>
</gene>